<feature type="domain" description="RRM" evidence="10">
    <location>
        <begin position="197"/>
        <end position="268"/>
    </location>
</feature>
<keyword evidence="4" id="KW-0805">Transcription regulation</keyword>
<comment type="caution">
    <text evidence="11">The sequence shown here is derived from an EMBL/GenBank/DDBJ whole genome shotgun (WGS) entry which is preliminary data.</text>
</comment>
<dbReference type="InterPro" id="IPR000504">
    <property type="entry name" value="RRM_dom"/>
</dbReference>
<feature type="region of interest" description="Disordered" evidence="9">
    <location>
        <begin position="282"/>
        <end position="326"/>
    </location>
</feature>
<evidence type="ECO:0000256" key="5">
    <source>
        <dbReference type="ARBA" id="ARBA00023163"/>
    </source>
</evidence>
<dbReference type="GO" id="GO:0006397">
    <property type="term" value="P:mRNA processing"/>
    <property type="evidence" value="ECO:0007669"/>
    <property type="project" value="UniProtKB-KW"/>
</dbReference>
<feature type="region of interest" description="Disordered" evidence="9">
    <location>
        <begin position="356"/>
        <end position="399"/>
    </location>
</feature>
<dbReference type="InterPro" id="IPR012677">
    <property type="entry name" value="Nucleotide-bd_a/b_plait_sf"/>
</dbReference>
<dbReference type="SUPFAM" id="SSF54928">
    <property type="entry name" value="RNA-binding domain, RBD"/>
    <property type="match status" value="2"/>
</dbReference>
<dbReference type="PANTHER" id="PTHR48033">
    <property type="entry name" value="RNA-BINDING (RRM/RBD/RNP MOTIFS) FAMILY PROTEIN"/>
    <property type="match status" value="1"/>
</dbReference>
<evidence type="ECO:0000313" key="12">
    <source>
        <dbReference type="Proteomes" id="UP000215902"/>
    </source>
</evidence>
<dbReference type="OrthoDB" id="2020831at2759"/>
<dbReference type="CDD" id="cd19609">
    <property type="entry name" value="NTD_TDP-43"/>
    <property type="match status" value="1"/>
</dbReference>
<keyword evidence="3" id="KW-0677">Repeat</keyword>
<dbReference type="Proteomes" id="UP000215902">
    <property type="component" value="Unassembled WGS sequence"/>
</dbReference>
<evidence type="ECO:0000256" key="9">
    <source>
        <dbReference type="SAM" id="MobiDB-lite"/>
    </source>
</evidence>
<dbReference type="Gene3D" id="3.30.70.330">
    <property type="match status" value="2"/>
</dbReference>
<dbReference type="SMART" id="SM00360">
    <property type="entry name" value="RRM"/>
    <property type="match status" value="2"/>
</dbReference>
<proteinExistence type="predicted"/>
<keyword evidence="5" id="KW-0804">Transcription</keyword>
<feature type="compositionally biased region" description="Gly residues" evidence="9">
    <location>
        <begin position="302"/>
        <end position="326"/>
    </location>
</feature>
<dbReference type="STRING" id="282301.A0A267DNF7"/>
<evidence type="ECO:0000313" key="11">
    <source>
        <dbReference type="EMBL" id="PAA50811.1"/>
    </source>
</evidence>
<comment type="subcellular location">
    <subcellularLocation>
        <location evidence="1">Nucleus</location>
    </subcellularLocation>
</comment>
<dbReference type="InterPro" id="IPR041105">
    <property type="entry name" value="TDP-43_N"/>
</dbReference>
<reference evidence="11 12" key="1">
    <citation type="submission" date="2017-06" db="EMBL/GenBank/DDBJ databases">
        <title>A platform for efficient transgenesis in Macrostomum lignano, a flatworm model organism for stem cell research.</title>
        <authorList>
            <person name="Berezikov E."/>
        </authorList>
    </citation>
    <scope>NUCLEOTIDE SEQUENCE [LARGE SCALE GENOMIC DNA]</scope>
    <source>
        <strain evidence="11">DV1</strain>
        <tissue evidence="11">Whole organism</tissue>
    </source>
</reference>
<organism evidence="11 12">
    <name type="scientific">Macrostomum lignano</name>
    <dbReference type="NCBI Taxonomy" id="282301"/>
    <lineage>
        <taxon>Eukaryota</taxon>
        <taxon>Metazoa</taxon>
        <taxon>Spiralia</taxon>
        <taxon>Lophotrochozoa</taxon>
        <taxon>Platyhelminthes</taxon>
        <taxon>Rhabditophora</taxon>
        <taxon>Macrostomorpha</taxon>
        <taxon>Macrostomida</taxon>
        <taxon>Macrostomidae</taxon>
        <taxon>Macrostomum</taxon>
    </lineage>
</organism>
<evidence type="ECO:0000259" key="10">
    <source>
        <dbReference type="PROSITE" id="PS50102"/>
    </source>
</evidence>
<dbReference type="AlphaFoldDB" id="A0A267DNF7"/>
<dbReference type="GO" id="GO:0003723">
    <property type="term" value="F:RNA binding"/>
    <property type="evidence" value="ECO:0007669"/>
    <property type="project" value="UniProtKB-UniRule"/>
</dbReference>
<keyword evidence="8" id="KW-0694">RNA-binding</keyword>
<name>A0A267DNF7_9PLAT</name>
<dbReference type="InterPro" id="IPR035979">
    <property type="entry name" value="RBD_domain_sf"/>
</dbReference>
<evidence type="ECO:0000256" key="6">
    <source>
        <dbReference type="ARBA" id="ARBA00023187"/>
    </source>
</evidence>
<evidence type="ECO:0000256" key="1">
    <source>
        <dbReference type="ARBA" id="ARBA00004123"/>
    </source>
</evidence>
<evidence type="ECO:0000256" key="8">
    <source>
        <dbReference type="PROSITE-ProRule" id="PRU00176"/>
    </source>
</evidence>
<sequence>MSVEYVPVAEDEGDDPIEVPTEAGGVLLLSTLAAQFPGLTGLRYRNPDTSAMRAVRLTDGVLYPPPEFNSWSHNGNVVYLCTFPKDNKRKVDEQSGDAPDFRPKKPDRKKCTDLIVLGLHFKASEEDLKSYFSKFGEVVMSQIKRNSEGGSRGYGFIRFAEFESQIDCLTCPKHHIMNRWCEVKVPISQAAPVGESRRVFVGSVTEEMTSEVLKDFFSQHGTVEEVYIPKPFRNFAFVTFADSSTVERLVERDFDIEGKTIHVATVIPKYGGGIGVPGGRQMRGGRGGSAQMGPPRGRGWQPMGGGGGGGGPGGGQIGSGGAPGGSGVSQDVVNVLASNPQVLAAALTQVTSMATGGGGAMGGDQGGYAQRRPRARSRDVPVPDARCSGRSARAPSLLE</sequence>
<accession>A0A267DNF7</accession>
<keyword evidence="7" id="KW-0539">Nucleus</keyword>
<dbReference type="EMBL" id="NIVC01003558">
    <property type="protein sequence ID" value="PAA50811.1"/>
    <property type="molecule type" value="Genomic_DNA"/>
</dbReference>
<dbReference type="GO" id="GO:0008380">
    <property type="term" value="P:RNA splicing"/>
    <property type="evidence" value="ECO:0007669"/>
    <property type="project" value="UniProtKB-KW"/>
</dbReference>
<protein>
    <recommendedName>
        <fullName evidence="10">RRM domain-containing protein</fullName>
    </recommendedName>
</protein>
<feature type="compositionally biased region" description="Gly residues" evidence="9">
    <location>
        <begin position="356"/>
        <end position="366"/>
    </location>
</feature>
<gene>
    <name evidence="11" type="ORF">BOX15_Mlig007227g3</name>
</gene>
<dbReference type="GO" id="GO:0000785">
    <property type="term" value="C:chromatin"/>
    <property type="evidence" value="ECO:0007669"/>
    <property type="project" value="TreeGrafter"/>
</dbReference>
<keyword evidence="12" id="KW-1185">Reference proteome</keyword>
<dbReference type="PROSITE" id="PS50102">
    <property type="entry name" value="RRM"/>
    <property type="match status" value="2"/>
</dbReference>
<keyword evidence="2" id="KW-0507">mRNA processing</keyword>
<evidence type="ECO:0000256" key="4">
    <source>
        <dbReference type="ARBA" id="ARBA00023015"/>
    </source>
</evidence>
<feature type="compositionally biased region" description="Low complexity" evidence="9">
    <location>
        <begin position="292"/>
        <end position="301"/>
    </location>
</feature>
<keyword evidence="6" id="KW-0508">mRNA splicing</keyword>
<dbReference type="PANTHER" id="PTHR48033:SF9">
    <property type="entry name" value="TAR DNA-BINDING PROTEIN 43"/>
    <property type="match status" value="1"/>
</dbReference>
<feature type="domain" description="RRM" evidence="10">
    <location>
        <begin position="112"/>
        <end position="190"/>
    </location>
</feature>
<evidence type="ECO:0000256" key="3">
    <source>
        <dbReference type="ARBA" id="ARBA00022737"/>
    </source>
</evidence>
<dbReference type="GO" id="GO:0005654">
    <property type="term" value="C:nucleoplasm"/>
    <property type="evidence" value="ECO:0007669"/>
    <property type="project" value="TreeGrafter"/>
</dbReference>
<dbReference type="GO" id="GO:0010468">
    <property type="term" value="P:regulation of gene expression"/>
    <property type="evidence" value="ECO:0007669"/>
    <property type="project" value="TreeGrafter"/>
</dbReference>
<dbReference type="Pfam" id="PF18694">
    <property type="entry name" value="TDP-43_N"/>
    <property type="match status" value="1"/>
</dbReference>
<evidence type="ECO:0000256" key="7">
    <source>
        <dbReference type="ARBA" id="ARBA00023242"/>
    </source>
</evidence>
<evidence type="ECO:0000256" key="2">
    <source>
        <dbReference type="ARBA" id="ARBA00022664"/>
    </source>
</evidence>
<dbReference type="Pfam" id="PF00076">
    <property type="entry name" value="RRM_1"/>
    <property type="match status" value="2"/>
</dbReference>